<evidence type="ECO:0000256" key="5">
    <source>
        <dbReference type="ARBA" id="ARBA00022989"/>
    </source>
</evidence>
<feature type="compositionally biased region" description="Basic and acidic residues" evidence="7">
    <location>
        <begin position="1"/>
        <end position="32"/>
    </location>
</feature>
<feature type="region of interest" description="Disordered" evidence="7">
    <location>
        <begin position="1"/>
        <end position="81"/>
    </location>
</feature>
<comment type="subcellular location">
    <subcellularLocation>
        <location evidence="1">Cell membrane</location>
        <topology evidence="1">Multi-pass membrane protein</topology>
    </subcellularLocation>
</comment>
<protein>
    <submittedName>
        <fullName evidence="8">Nitrite reductase</fullName>
    </submittedName>
</protein>
<dbReference type="InterPro" id="IPR005614">
    <property type="entry name" value="NrfD-like"/>
</dbReference>
<proteinExistence type="inferred from homology"/>
<comment type="similarity">
    <text evidence="2">Belongs to the NrfD family.</text>
</comment>
<keyword evidence="4" id="KW-0812">Transmembrane</keyword>
<evidence type="ECO:0000256" key="6">
    <source>
        <dbReference type="ARBA" id="ARBA00023136"/>
    </source>
</evidence>
<sequence length="391" mass="40447">MSPDRPVGDLFRRFRERLSAEPEDGGAERENGSRATAAGPGVGRTDAGSHDAGLAPHPPRDAEPRRRRKGGRGGGEQLNVPPAEFTSYYGRPILKPPVWRWDIAAYLFTGGLAAGSSLLAAGGQLTGRPVLRRAGRVTALAAVGASTYFLVNDLGRPSRFHHMLRVAKVTSPMSVGTWILSVFGPAAGVAAIAEAAPLLPERGVLGLGRRLLPPAGHAAGLVAAVTAPALATYTGVLLADTAVPSWHEAYPELPAIFAGSALASGAGVGLVAAPRAQAGPARRLAVAGAAMELWGSHRVENRLGLLSEPYTQGTPGKLLRAGRALTAAGVVGALLGRRSRVLSALSGGALIAASVCTRFGIFHGGVASARDPRYTVVPQRERADRRAAEQD</sequence>
<name>A0A6N3K441_9ACTN</name>
<dbReference type="AlphaFoldDB" id="A0A6N3K441"/>
<dbReference type="Proteomes" id="UP000253958">
    <property type="component" value="Chromosome"/>
</dbReference>
<keyword evidence="6" id="KW-0472">Membrane</keyword>
<organism evidence="8 9">
    <name type="scientific">Micromonospora aurantiaca</name>
    <name type="common">nom. illeg.</name>
    <dbReference type="NCBI Taxonomy" id="47850"/>
    <lineage>
        <taxon>Bacteria</taxon>
        <taxon>Bacillati</taxon>
        <taxon>Actinomycetota</taxon>
        <taxon>Actinomycetes</taxon>
        <taxon>Micromonosporales</taxon>
        <taxon>Micromonosporaceae</taxon>
        <taxon>Micromonospora</taxon>
    </lineage>
</organism>
<reference evidence="8 9" key="2">
    <citation type="submission" date="2018-08" db="EMBL/GenBank/DDBJ databases">
        <title>Streptomyces kandeliansis sp. nov., an endophytic bacterium isolated from mangrove plant.</title>
        <authorList>
            <person name="Wang R."/>
        </authorList>
    </citation>
    <scope>NUCLEOTIDE SEQUENCE [LARGE SCALE GENOMIC DNA]</scope>
    <source>
        <strain evidence="9">H14(2018)</strain>
    </source>
</reference>
<keyword evidence="5" id="KW-1133">Transmembrane helix</keyword>
<dbReference type="PANTHER" id="PTHR34856">
    <property type="entry name" value="PROTEIN NRFD"/>
    <property type="match status" value="1"/>
</dbReference>
<evidence type="ECO:0000256" key="7">
    <source>
        <dbReference type="SAM" id="MobiDB-lite"/>
    </source>
</evidence>
<evidence type="ECO:0000256" key="4">
    <source>
        <dbReference type="ARBA" id="ARBA00022692"/>
    </source>
</evidence>
<dbReference type="RefSeq" id="WP_114920429.1">
    <property type="nucleotide sequence ID" value="NZ_CP031263.1"/>
</dbReference>
<accession>A0A6N3K441</accession>
<gene>
    <name evidence="8" type="ORF">DVH21_23900</name>
</gene>
<evidence type="ECO:0000256" key="1">
    <source>
        <dbReference type="ARBA" id="ARBA00004651"/>
    </source>
</evidence>
<dbReference type="Gene3D" id="1.20.1630.10">
    <property type="entry name" value="Formate dehydrogenase/DMSO reductase domain"/>
    <property type="match status" value="1"/>
</dbReference>
<dbReference type="Pfam" id="PF03916">
    <property type="entry name" value="NrfD"/>
    <property type="match status" value="1"/>
</dbReference>
<evidence type="ECO:0000313" key="9">
    <source>
        <dbReference type="Proteomes" id="UP000253958"/>
    </source>
</evidence>
<dbReference type="PANTHER" id="PTHR34856:SF2">
    <property type="entry name" value="PROTEIN NRFD"/>
    <property type="match status" value="1"/>
</dbReference>
<dbReference type="EMBL" id="CP031263">
    <property type="protein sequence ID" value="AXH92721.1"/>
    <property type="molecule type" value="Genomic_DNA"/>
</dbReference>
<evidence type="ECO:0000313" key="8">
    <source>
        <dbReference type="EMBL" id="AXH92721.1"/>
    </source>
</evidence>
<reference evidence="8 9" key="1">
    <citation type="submission" date="2018-07" db="EMBL/GenBank/DDBJ databases">
        <authorList>
            <person name="Ye Y."/>
        </authorList>
    </citation>
    <scope>NUCLEOTIDE SEQUENCE [LARGE SCALE GENOMIC DNA]</scope>
    <source>
        <strain evidence="9">H14(2018)</strain>
    </source>
</reference>
<keyword evidence="3" id="KW-1003">Cell membrane</keyword>
<dbReference type="InterPro" id="IPR052049">
    <property type="entry name" value="Electron_transfer_protein"/>
</dbReference>
<dbReference type="GO" id="GO:0005886">
    <property type="term" value="C:plasma membrane"/>
    <property type="evidence" value="ECO:0007669"/>
    <property type="project" value="UniProtKB-SubCell"/>
</dbReference>
<evidence type="ECO:0000256" key="3">
    <source>
        <dbReference type="ARBA" id="ARBA00022475"/>
    </source>
</evidence>
<evidence type="ECO:0000256" key="2">
    <source>
        <dbReference type="ARBA" id="ARBA00008929"/>
    </source>
</evidence>